<reference evidence="3" key="2">
    <citation type="submission" date="2025-09" db="UniProtKB">
        <authorList>
            <consortium name="Ensembl"/>
        </authorList>
    </citation>
    <scope>IDENTIFICATION</scope>
</reference>
<evidence type="ECO:0000313" key="4">
    <source>
        <dbReference type="Proteomes" id="UP000694546"/>
    </source>
</evidence>
<dbReference type="Proteomes" id="UP000694546">
    <property type="component" value="Chromosome 3"/>
</dbReference>
<reference evidence="3" key="1">
    <citation type="submission" date="2025-08" db="UniProtKB">
        <authorList>
            <consortium name="Ensembl"/>
        </authorList>
    </citation>
    <scope>IDENTIFICATION</scope>
</reference>
<keyword evidence="4" id="KW-1185">Reference proteome</keyword>
<feature type="signal peptide" evidence="2">
    <location>
        <begin position="1"/>
        <end position="27"/>
    </location>
</feature>
<name>A0A8C4YW31_GADMO</name>
<proteinExistence type="predicted"/>
<evidence type="ECO:0000256" key="1">
    <source>
        <dbReference type="SAM" id="MobiDB-lite"/>
    </source>
</evidence>
<evidence type="ECO:0000313" key="3">
    <source>
        <dbReference type="Ensembl" id="ENSGMOP00000000947.2"/>
    </source>
</evidence>
<feature type="compositionally biased region" description="Pro residues" evidence="1">
    <location>
        <begin position="273"/>
        <end position="295"/>
    </location>
</feature>
<accession>A0A8C4YW31</accession>
<protein>
    <submittedName>
        <fullName evidence="3">Uncharacterized protein</fullName>
    </submittedName>
</protein>
<keyword evidence="2" id="KW-0732">Signal</keyword>
<evidence type="ECO:0000256" key="2">
    <source>
        <dbReference type="SAM" id="SignalP"/>
    </source>
</evidence>
<organism evidence="3 4">
    <name type="scientific">Gadus morhua</name>
    <name type="common">Atlantic cod</name>
    <dbReference type="NCBI Taxonomy" id="8049"/>
    <lineage>
        <taxon>Eukaryota</taxon>
        <taxon>Metazoa</taxon>
        <taxon>Chordata</taxon>
        <taxon>Craniata</taxon>
        <taxon>Vertebrata</taxon>
        <taxon>Euteleostomi</taxon>
        <taxon>Actinopterygii</taxon>
        <taxon>Neopterygii</taxon>
        <taxon>Teleostei</taxon>
        <taxon>Neoteleostei</taxon>
        <taxon>Acanthomorphata</taxon>
        <taxon>Zeiogadaria</taxon>
        <taxon>Gadariae</taxon>
        <taxon>Gadiformes</taxon>
        <taxon>Gadoidei</taxon>
        <taxon>Gadidae</taxon>
        <taxon>Gadus</taxon>
    </lineage>
</organism>
<dbReference type="Ensembl" id="ENSGMOT00000000983.2">
    <property type="protein sequence ID" value="ENSGMOP00000000947.2"/>
    <property type="gene ID" value="ENSGMOG00000000934.2"/>
</dbReference>
<feature type="chain" id="PRO_5047039640" evidence="2">
    <location>
        <begin position="28"/>
        <end position="295"/>
    </location>
</feature>
<dbReference type="GeneTree" id="ENSGT00990000203830"/>
<dbReference type="AlphaFoldDB" id="A0A8C4YW31"/>
<sequence length="295" mass="32445">MNGKSAFEMLGCVVVLLGAILSAECFAKNDLHERLAHGRQLKIFLPKTSERLEFIPAGQSVASDVYWEKGQHRPKRGSVFTTGSDRRWTLDKVTYADEGTYIQKDFWQKEVSSVKVAVTPRHVFTKCVAGEDLSVSLEGIELSDATLRFSGENINITLVRDGAPVGLDHLDYHDRVRPQHTRIDIREVNTTDVGHYTLLDRRDRVVSIVRMELTDHHDSSGGNPLLALLLLMGIPAGICCCCRKKIFKKKATYTSTTLQTTPVGQYSPAGGPAGPPPSYQPGPGEPTVSPPPPLP</sequence>
<dbReference type="OMA" id="GSERRWY"/>
<feature type="region of interest" description="Disordered" evidence="1">
    <location>
        <begin position="259"/>
        <end position="295"/>
    </location>
</feature>